<dbReference type="EMBL" id="CM002922">
    <property type="protein sequence ID" value="KGN65182.1"/>
    <property type="molecule type" value="Genomic_DNA"/>
</dbReference>
<gene>
    <name evidence="1" type="ORF">Csa_1G257880</name>
</gene>
<reference evidence="1 2" key="3">
    <citation type="journal article" date="2010" name="BMC Genomics">
        <title>Transcriptome sequencing and comparative analysis of cucumber flowers with different sex types.</title>
        <authorList>
            <person name="Guo S."/>
            <person name="Zheng Y."/>
            <person name="Joung J.G."/>
            <person name="Liu S."/>
            <person name="Zhang Z."/>
            <person name="Crasta O.R."/>
            <person name="Sobral B.W."/>
            <person name="Xu Y."/>
            <person name="Huang S."/>
            <person name="Fei Z."/>
        </authorList>
    </citation>
    <scope>NUCLEOTIDE SEQUENCE [LARGE SCALE GENOMIC DNA]</scope>
    <source>
        <strain evidence="2">cv. 9930</strain>
    </source>
</reference>
<dbReference type="AlphaFoldDB" id="A0A0A0LWH1"/>
<organism evidence="1 2">
    <name type="scientific">Cucumis sativus</name>
    <name type="common">Cucumber</name>
    <dbReference type="NCBI Taxonomy" id="3659"/>
    <lineage>
        <taxon>Eukaryota</taxon>
        <taxon>Viridiplantae</taxon>
        <taxon>Streptophyta</taxon>
        <taxon>Embryophyta</taxon>
        <taxon>Tracheophyta</taxon>
        <taxon>Spermatophyta</taxon>
        <taxon>Magnoliopsida</taxon>
        <taxon>eudicotyledons</taxon>
        <taxon>Gunneridae</taxon>
        <taxon>Pentapetalae</taxon>
        <taxon>rosids</taxon>
        <taxon>fabids</taxon>
        <taxon>Cucurbitales</taxon>
        <taxon>Cucurbitaceae</taxon>
        <taxon>Benincaseae</taxon>
        <taxon>Cucumis</taxon>
    </lineage>
</organism>
<proteinExistence type="predicted"/>
<keyword evidence="2" id="KW-1185">Reference proteome</keyword>
<name>A0A0A0LWH1_CUCSA</name>
<dbReference type="Gramene" id="KGN65182">
    <property type="protein sequence ID" value="KGN65182"/>
    <property type="gene ID" value="Csa_1G257880"/>
</dbReference>
<evidence type="ECO:0000313" key="2">
    <source>
        <dbReference type="Proteomes" id="UP000029981"/>
    </source>
</evidence>
<reference evidence="1 2" key="4">
    <citation type="journal article" date="2011" name="BMC Genomics">
        <title>RNA-Seq improves annotation of protein-coding genes in the cucumber genome.</title>
        <authorList>
            <person name="Li Z."/>
            <person name="Zhang Z."/>
            <person name="Yan P."/>
            <person name="Huang S."/>
            <person name="Fei Z."/>
            <person name="Lin K."/>
        </authorList>
    </citation>
    <scope>NUCLEOTIDE SEQUENCE [LARGE SCALE GENOMIC DNA]</scope>
    <source>
        <strain evidence="2">cv. 9930</strain>
    </source>
</reference>
<reference evidence="1 2" key="2">
    <citation type="journal article" date="2009" name="PLoS ONE">
        <title>An integrated genetic and cytogenetic map of the cucumber genome.</title>
        <authorList>
            <person name="Ren Y."/>
            <person name="Zhang Z."/>
            <person name="Liu J."/>
            <person name="Staub J.E."/>
            <person name="Han Y."/>
            <person name="Cheng Z."/>
            <person name="Li X."/>
            <person name="Lu J."/>
            <person name="Miao H."/>
            <person name="Kang H."/>
            <person name="Xie B."/>
            <person name="Gu X."/>
            <person name="Wang X."/>
            <person name="Du Y."/>
            <person name="Jin W."/>
            <person name="Huang S."/>
        </authorList>
    </citation>
    <scope>NUCLEOTIDE SEQUENCE [LARGE SCALE GENOMIC DNA]</scope>
    <source>
        <strain evidence="2">cv. 9930</strain>
    </source>
</reference>
<dbReference type="Proteomes" id="UP000029981">
    <property type="component" value="Chromosome 1"/>
</dbReference>
<protein>
    <submittedName>
        <fullName evidence="1">Uncharacterized protein</fullName>
    </submittedName>
</protein>
<sequence>MKQLFVSSSLPAPRYSQCSLCPDSCSQCILRRGNIRDCFVTEKIHGFLTMLLLVAK</sequence>
<evidence type="ECO:0000313" key="1">
    <source>
        <dbReference type="EMBL" id="KGN65182.1"/>
    </source>
</evidence>
<reference evidence="1 2" key="1">
    <citation type="journal article" date="2009" name="Nat. Genet.">
        <title>The genome of the cucumber, Cucumis sativus L.</title>
        <authorList>
            <person name="Huang S."/>
            <person name="Li R."/>
            <person name="Zhang Z."/>
            <person name="Li L."/>
            <person name="Gu X."/>
            <person name="Fan W."/>
            <person name="Lucas W.J."/>
            <person name="Wang X."/>
            <person name="Xie B."/>
            <person name="Ni P."/>
            <person name="Ren Y."/>
            <person name="Zhu H."/>
            <person name="Li J."/>
            <person name="Lin K."/>
            <person name="Jin W."/>
            <person name="Fei Z."/>
            <person name="Li G."/>
            <person name="Staub J."/>
            <person name="Kilian A."/>
            <person name="van der Vossen E.A."/>
            <person name="Wu Y."/>
            <person name="Guo J."/>
            <person name="He J."/>
            <person name="Jia Z."/>
            <person name="Ren Y."/>
            <person name="Tian G."/>
            <person name="Lu Y."/>
            <person name="Ruan J."/>
            <person name="Qian W."/>
            <person name="Wang M."/>
            <person name="Huang Q."/>
            <person name="Li B."/>
            <person name="Xuan Z."/>
            <person name="Cao J."/>
            <person name="Asan"/>
            <person name="Wu Z."/>
            <person name="Zhang J."/>
            <person name="Cai Q."/>
            <person name="Bai Y."/>
            <person name="Zhao B."/>
            <person name="Han Y."/>
            <person name="Li Y."/>
            <person name="Li X."/>
            <person name="Wang S."/>
            <person name="Shi Q."/>
            <person name="Liu S."/>
            <person name="Cho W.K."/>
            <person name="Kim J.Y."/>
            <person name="Xu Y."/>
            <person name="Heller-Uszynska K."/>
            <person name="Miao H."/>
            <person name="Cheng Z."/>
            <person name="Zhang S."/>
            <person name="Wu J."/>
            <person name="Yang Y."/>
            <person name="Kang H."/>
            <person name="Li M."/>
            <person name="Liang H."/>
            <person name="Ren X."/>
            <person name="Shi Z."/>
            <person name="Wen M."/>
            <person name="Jian M."/>
            <person name="Yang H."/>
            <person name="Zhang G."/>
            <person name="Yang Z."/>
            <person name="Chen R."/>
            <person name="Liu S."/>
            <person name="Li J."/>
            <person name="Ma L."/>
            <person name="Liu H."/>
            <person name="Zhou Y."/>
            <person name="Zhao J."/>
            <person name="Fang X."/>
            <person name="Li G."/>
            <person name="Fang L."/>
            <person name="Li Y."/>
            <person name="Liu D."/>
            <person name="Zheng H."/>
            <person name="Zhang Y."/>
            <person name="Qin N."/>
            <person name="Li Z."/>
            <person name="Yang G."/>
            <person name="Yang S."/>
            <person name="Bolund L."/>
            <person name="Kristiansen K."/>
            <person name="Zheng H."/>
            <person name="Li S."/>
            <person name="Zhang X."/>
            <person name="Yang H."/>
            <person name="Wang J."/>
            <person name="Sun R."/>
            <person name="Zhang B."/>
            <person name="Jiang S."/>
            <person name="Wang J."/>
            <person name="Du Y."/>
            <person name="Li S."/>
        </authorList>
    </citation>
    <scope>NUCLEOTIDE SEQUENCE [LARGE SCALE GENOMIC DNA]</scope>
    <source>
        <strain evidence="2">cv. 9930</strain>
    </source>
</reference>
<accession>A0A0A0LWH1</accession>